<dbReference type="PANTHER" id="PTHR33284:SF1">
    <property type="entry name" value="RIBOSOMAL PROTEIN L25_GLN-TRNA SYNTHETASE, ANTI-CODON-BINDING DOMAIN-CONTAINING PROTEIN"/>
    <property type="match status" value="1"/>
</dbReference>
<dbReference type="EMBL" id="ATBP01000040">
    <property type="protein sequence ID" value="ETR73747.1"/>
    <property type="molecule type" value="Genomic_DNA"/>
</dbReference>
<dbReference type="InterPro" id="IPR029751">
    <property type="entry name" value="Ribosomal_L25_dom"/>
</dbReference>
<dbReference type="InterPro" id="IPR001021">
    <property type="entry name" value="Ribosomal_bL25_long"/>
</dbReference>
<dbReference type="Proteomes" id="UP000189670">
    <property type="component" value="Unassembled WGS sequence"/>
</dbReference>
<comment type="caution">
    <text evidence="9">The sequence shown here is derived from an EMBL/GenBank/DDBJ whole genome shotgun (WGS) entry which is preliminary data.</text>
</comment>
<keyword evidence="2 5" id="KW-0694">RNA-binding</keyword>
<proteinExistence type="inferred from homology"/>
<evidence type="ECO:0000259" key="8">
    <source>
        <dbReference type="Pfam" id="PF14693"/>
    </source>
</evidence>
<evidence type="ECO:0000313" key="9">
    <source>
        <dbReference type="EMBL" id="ETR73747.1"/>
    </source>
</evidence>
<evidence type="ECO:0000256" key="4">
    <source>
        <dbReference type="ARBA" id="ARBA00023274"/>
    </source>
</evidence>
<dbReference type="GO" id="GO:0022625">
    <property type="term" value="C:cytosolic large ribosomal subunit"/>
    <property type="evidence" value="ECO:0007669"/>
    <property type="project" value="TreeGrafter"/>
</dbReference>
<evidence type="ECO:0000313" key="10">
    <source>
        <dbReference type="Proteomes" id="UP000189670"/>
    </source>
</evidence>
<name>A0A1V1PFS9_9BACT</name>
<dbReference type="SUPFAM" id="SSF50715">
    <property type="entry name" value="Ribosomal protein L25-like"/>
    <property type="match status" value="1"/>
</dbReference>
<evidence type="ECO:0000259" key="7">
    <source>
        <dbReference type="Pfam" id="PF01386"/>
    </source>
</evidence>
<comment type="function">
    <text evidence="5">This is one of the proteins that binds to the 5S RNA in the ribosome where it forms part of the central protuberance.</text>
</comment>
<sequence>MINDEEDFSLEFIELNATKRTVSGKGAARQLRRSRQIPAILYGKDIDPELLSLSIKDLDIVFRKHGSARLFFNLKIDGDAKERKALLKELQVDTVTGEYIHMDLHQIALDKSLRITVPLETVGTSKGVESGGLLQIVRRELEVICLPQNIPNNIEVDVSDLNIGDSIHVSELNLPEGVVAPYDVDFTMITVVQPKSQETEETEESEEEGEEGTEEQEKDKDKDKDKKDKDK</sequence>
<dbReference type="GO" id="GO:0003735">
    <property type="term" value="F:structural constituent of ribosome"/>
    <property type="evidence" value="ECO:0007669"/>
    <property type="project" value="InterPro"/>
</dbReference>
<protein>
    <recommendedName>
        <fullName evidence="5">Large ribosomal subunit protein bL25</fullName>
    </recommendedName>
    <alternativeName>
        <fullName evidence="5">General stress protein CTC</fullName>
    </alternativeName>
</protein>
<keyword evidence="1 5" id="KW-0699">rRNA-binding</keyword>
<dbReference type="GO" id="GO:0008097">
    <property type="term" value="F:5S rRNA binding"/>
    <property type="evidence" value="ECO:0007669"/>
    <property type="project" value="InterPro"/>
</dbReference>
<evidence type="ECO:0000256" key="2">
    <source>
        <dbReference type="ARBA" id="ARBA00022884"/>
    </source>
</evidence>
<feature type="compositionally biased region" description="Acidic residues" evidence="6">
    <location>
        <begin position="199"/>
        <end position="214"/>
    </location>
</feature>
<dbReference type="PANTHER" id="PTHR33284">
    <property type="entry name" value="RIBOSOMAL PROTEIN L25/GLN-TRNA SYNTHETASE, ANTI-CODON-BINDING DOMAIN-CONTAINING PROTEIN"/>
    <property type="match status" value="1"/>
</dbReference>
<evidence type="ECO:0000256" key="6">
    <source>
        <dbReference type="SAM" id="MobiDB-lite"/>
    </source>
</evidence>
<dbReference type="Gene3D" id="2.170.120.20">
    <property type="entry name" value="Ribosomal protein L25, beta domain"/>
    <property type="match status" value="1"/>
</dbReference>
<keyword evidence="4 5" id="KW-0687">Ribonucleoprotein</keyword>
<dbReference type="Pfam" id="PF14693">
    <property type="entry name" value="Ribosomal_TL5_C"/>
    <property type="match status" value="1"/>
</dbReference>
<dbReference type="InterPro" id="IPR020930">
    <property type="entry name" value="Ribosomal_uL5_bac-type"/>
</dbReference>
<dbReference type="InterPro" id="IPR020057">
    <property type="entry name" value="Ribosomal_bL25_b-dom"/>
</dbReference>
<accession>A0A1V1PFS9</accession>
<reference evidence="10" key="1">
    <citation type="submission" date="2012-11" db="EMBL/GenBank/DDBJ databases">
        <authorList>
            <person name="Lucero-Rivera Y.E."/>
            <person name="Tovar-Ramirez D."/>
        </authorList>
    </citation>
    <scope>NUCLEOTIDE SEQUENCE [LARGE SCALE GENOMIC DNA]</scope>
    <source>
        <strain evidence="10">Araruama</strain>
    </source>
</reference>
<dbReference type="NCBIfam" id="NF004128">
    <property type="entry name" value="PRK05618.1-2"/>
    <property type="match status" value="1"/>
</dbReference>
<dbReference type="CDD" id="cd00495">
    <property type="entry name" value="Ribosomal_L25_TL5_CTC"/>
    <property type="match status" value="1"/>
</dbReference>
<dbReference type="Pfam" id="PF01386">
    <property type="entry name" value="Ribosomal_L25p"/>
    <property type="match status" value="1"/>
</dbReference>
<feature type="domain" description="Large ribosomal subunit protein bL25 beta" evidence="8">
    <location>
        <begin position="113"/>
        <end position="195"/>
    </location>
</feature>
<dbReference type="NCBIfam" id="TIGR00731">
    <property type="entry name" value="bL25_bact_ctc"/>
    <property type="match status" value="1"/>
</dbReference>
<dbReference type="Gene3D" id="2.40.240.10">
    <property type="entry name" value="Ribosomal Protein L25, Chain P"/>
    <property type="match status" value="1"/>
</dbReference>
<comment type="subunit">
    <text evidence="5">Part of the 50S ribosomal subunit; part of the 5S rRNA/L5/L18/L25 subcomplex. Contacts the 5S rRNA. Binds to the 5S rRNA independently of L5 and L18.</text>
</comment>
<dbReference type="HAMAP" id="MF_01334">
    <property type="entry name" value="Ribosomal_bL25_CTC"/>
    <property type="match status" value="1"/>
</dbReference>
<dbReference type="InterPro" id="IPR011035">
    <property type="entry name" value="Ribosomal_bL25/Gln-tRNA_synth"/>
</dbReference>
<keyword evidence="3 5" id="KW-0689">Ribosomal protein</keyword>
<dbReference type="InterPro" id="IPR037121">
    <property type="entry name" value="Ribosomal_bL25_C"/>
</dbReference>
<evidence type="ECO:0000256" key="5">
    <source>
        <dbReference type="HAMAP-Rule" id="MF_01334"/>
    </source>
</evidence>
<gene>
    <name evidence="5 9" type="primary">rplY</name>
    <name evidence="5" type="synonym">ctc</name>
    <name evidence="9" type="ORF">OMM_00718</name>
</gene>
<comment type="similarity">
    <text evidence="5">Belongs to the bacterial ribosomal protein bL25 family. CTC subfamily.</text>
</comment>
<dbReference type="AlphaFoldDB" id="A0A1V1PFS9"/>
<feature type="region of interest" description="Disordered" evidence="6">
    <location>
        <begin position="192"/>
        <end position="231"/>
    </location>
</feature>
<organism evidence="9 10">
    <name type="scientific">Candidatus Magnetoglobus multicellularis str. Araruama</name>
    <dbReference type="NCBI Taxonomy" id="890399"/>
    <lineage>
        <taxon>Bacteria</taxon>
        <taxon>Pseudomonadati</taxon>
        <taxon>Thermodesulfobacteriota</taxon>
        <taxon>Desulfobacteria</taxon>
        <taxon>Desulfobacterales</taxon>
        <taxon>Desulfobacteraceae</taxon>
        <taxon>Candidatus Magnetoglobus</taxon>
    </lineage>
</organism>
<feature type="compositionally biased region" description="Basic and acidic residues" evidence="6">
    <location>
        <begin position="215"/>
        <end position="231"/>
    </location>
</feature>
<evidence type="ECO:0000256" key="1">
    <source>
        <dbReference type="ARBA" id="ARBA00022730"/>
    </source>
</evidence>
<feature type="domain" description="Large ribosomal subunit protein bL25 L25" evidence="7">
    <location>
        <begin position="15"/>
        <end position="104"/>
    </location>
</feature>
<evidence type="ECO:0000256" key="3">
    <source>
        <dbReference type="ARBA" id="ARBA00022980"/>
    </source>
</evidence>
<dbReference type="InterPro" id="IPR020056">
    <property type="entry name" value="Rbsml_bL25/Gln-tRNA_synth_N"/>
</dbReference>
<dbReference type="GO" id="GO:0006412">
    <property type="term" value="P:translation"/>
    <property type="evidence" value="ECO:0007669"/>
    <property type="project" value="UniProtKB-UniRule"/>
</dbReference>